<evidence type="ECO:0000313" key="4">
    <source>
        <dbReference type="Proteomes" id="UP000277921"/>
    </source>
</evidence>
<dbReference type="EMBL" id="QTQV01000010">
    <property type="protein sequence ID" value="RQT14386.1"/>
    <property type="molecule type" value="Genomic_DNA"/>
</dbReference>
<feature type="compositionally biased region" description="Basic and acidic residues" evidence="1">
    <location>
        <begin position="363"/>
        <end position="375"/>
    </location>
</feature>
<gene>
    <name evidence="3" type="ORF">DF051_19015</name>
</gene>
<name>A0A3N8Q580_9BURK</name>
<proteinExistence type="predicted"/>
<dbReference type="AlphaFoldDB" id="A0A3N8Q580"/>
<evidence type="ECO:0008006" key="5">
    <source>
        <dbReference type="Google" id="ProtNLM"/>
    </source>
</evidence>
<feature type="transmembrane region" description="Helical" evidence="2">
    <location>
        <begin position="190"/>
        <end position="210"/>
    </location>
</feature>
<comment type="caution">
    <text evidence="3">The sequence shown here is derived from an EMBL/GenBank/DDBJ whole genome shotgun (WGS) entry which is preliminary data.</text>
</comment>
<feature type="region of interest" description="Disordered" evidence="1">
    <location>
        <begin position="340"/>
        <end position="375"/>
    </location>
</feature>
<keyword evidence="2" id="KW-1133">Transmembrane helix</keyword>
<accession>A0A3N8Q580</accession>
<feature type="transmembrane region" description="Helical" evidence="2">
    <location>
        <begin position="71"/>
        <end position="93"/>
    </location>
</feature>
<organism evidence="3 4">
    <name type="scientific">Burkholderia contaminans</name>
    <dbReference type="NCBI Taxonomy" id="488447"/>
    <lineage>
        <taxon>Bacteria</taxon>
        <taxon>Pseudomonadati</taxon>
        <taxon>Pseudomonadota</taxon>
        <taxon>Betaproteobacteria</taxon>
        <taxon>Burkholderiales</taxon>
        <taxon>Burkholderiaceae</taxon>
        <taxon>Burkholderia</taxon>
        <taxon>Burkholderia cepacia complex</taxon>
    </lineage>
</organism>
<feature type="transmembrane region" description="Helical" evidence="2">
    <location>
        <begin position="149"/>
        <end position="178"/>
    </location>
</feature>
<feature type="transmembrane region" description="Helical" evidence="2">
    <location>
        <begin position="105"/>
        <end position="137"/>
    </location>
</feature>
<evidence type="ECO:0000313" key="3">
    <source>
        <dbReference type="EMBL" id="RQT14386.1"/>
    </source>
</evidence>
<evidence type="ECO:0000256" key="2">
    <source>
        <dbReference type="SAM" id="Phobius"/>
    </source>
</evidence>
<dbReference type="RefSeq" id="WP_124580569.1">
    <property type="nucleotide sequence ID" value="NZ_QTQV01000010.1"/>
</dbReference>
<reference evidence="3 4" key="1">
    <citation type="submission" date="2018-08" db="EMBL/GenBank/DDBJ databases">
        <title>Comparative analysis of Burkholderia isolates from Puerto Rico.</title>
        <authorList>
            <person name="Hall C."/>
            <person name="Sahl J."/>
            <person name="Wagner D."/>
        </authorList>
    </citation>
    <scope>NUCLEOTIDE SEQUENCE [LARGE SCALE GENOMIC DNA]</scope>
    <source>
        <strain evidence="3 4">Bp9025</strain>
    </source>
</reference>
<sequence length="375" mass="40786">MLRNLIAGGPALSRGVTRAAGAMIVFVYWIVYAKAGTFLPEFVFRDAEKIQSQIGGGSTYEGTSFDAVAKFYALLGPAGTSLFVAAIGTVFIWRIVGEGRRLGSLAATIVLLAPCVFFNLFVASKDTLVVLIALVLAGIAQRRSTAWTFVAVVALYAGYAAVVRSYFALILAIALAAFLFRHVSWRGKTLLIGAGAITLFLLPSDVYYSLQHPRDMAADYLAYGSPFGARTSFYNPVVPDSFLAFCANYAYGVLRLNLPLLFDVGPKELAMQLFVWIALAAVWRRARHHAHPARDLLACVVIGHVAVSMLFEPDLGSYTRHLSSVALLCALQFAGFDSRAGRRRPQRDTATHGARRPNASARPKVDHLPHTDITR</sequence>
<keyword evidence="2" id="KW-0472">Membrane</keyword>
<evidence type="ECO:0000256" key="1">
    <source>
        <dbReference type="SAM" id="MobiDB-lite"/>
    </source>
</evidence>
<dbReference type="Proteomes" id="UP000277921">
    <property type="component" value="Unassembled WGS sequence"/>
</dbReference>
<keyword evidence="2" id="KW-0812">Transmembrane</keyword>
<protein>
    <recommendedName>
        <fullName evidence="5">Glycosyltransferase RgtA/B/C/D-like domain-containing protein</fullName>
    </recommendedName>
</protein>
<feature type="transmembrane region" description="Helical" evidence="2">
    <location>
        <begin position="269"/>
        <end position="286"/>
    </location>
</feature>